<gene>
    <name evidence="5" type="ORF">HK099_004948</name>
</gene>
<evidence type="ECO:0000313" key="6">
    <source>
        <dbReference type="Proteomes" id="UP001211065"/>
    </source>
</evidence>
<dbReference type="SMART" id="SM00173">
    <property type="entry name" value="RAS"/>
    <property type="match status" value="1"/>
</dbReference>
<keyword evidence="4" id="KW-0449">Lipoprotein</keyword>
<dbReference type="PANTHER" id="PTHR47981:SF20">
    <property type="entry name" value="RAS-RELATED PROTEIN RAB-7A"/>
    <property type="match status" value="1"/>
</dbReference>
<dbReference type="PANTHER" id="PTHR47981">
    <property type="entry name" value="RAB FAMILY"/>
    <property type="match status" value="1"/>
</dbReference>
<protein>
    <submittedName>
        <fullName evidence="5">Uncharacterized protein</fullName>
    </submittedName>
</protein>
<proteinExistence type="inferred from homology"/>
<keyword evidence="4" id="KW-0636">Prenylation</keyword>
<comment type="similarity">
    <text evidence="1">Belongs to the small GTPase superfamily. Rab family.</text>
</comment>
<dbReference type="InterPro" id="IPR001806">
    <property type="entry name" value="Small_GTPase"/>
</dbReference>
<dbReference type="Gene3D" id="3.40.50.300">
    <property type="entry name" value="P-loop containing nucleotide triphosphate hydrolases"/>
    <property type="match status" value="1"/>
</dbReference>
<dbReference type="PROSITE" id="PS51419">
    <property type="entry name" value="RAB"/>
    <property type="match status" value="1"/>
</dbReference>
<evidence type="ECO:0000256" key="4">
    <source>
        <dbReference type="ARBA" id="ARBA00023289"/>
    </source>
</evidence>
<dbReference type="PROSITE" id="PS51421">
    <property type="entry name" value="RAS"/>
    <property type="match status" value="1"/>
</dbReference>
<dbReference type="FunFam" id="3.40.50.300:FF:001447">
    <property type="entry name" value="Ras-related protein Rab-1B"/>
    <property type="match status" value="1"/>
</dbReference>
<keyword evidence="2" id="KW-0547">Nucleotide-binding</keyword>
<evidence type="ECO:0000256" key="3">
    <source>
        <dbReference type="ARBA" id="ARBA00023134"/>
    </source>
</evidence>
<organism evidence="5 6">
    <name type="scientific">Clydaea vesicula</name>
    <dbReference type="NCBI Taxonomy" id="447962"/>
    <lineage>
        <taxon>Eukaryota</taxon>
        <taxon>Fungi</taxon>
        <taxon>Fungi incertae sedis</taxon>
        <taxon>Chytridiomycota</taxon>
        <taxon>Chytridiomycota incertae sedis</taxon>
        <taxon>Chytridiomycetes</taxon>
        <taxon>Lobulomycetales</taxon>
        <taxon>Lobulomycetaceae</taxon>
        <taxon>Clydaea</taxon>
    </lineage>
</organism>
<dbReference type="SMART" id="SM00176">
    <property type="entry name" value="RAN"/>
    <property type="match status" value="1"/>
</dbReference>
<dbReference type="CDD" id="cd00154">
    <property type="entry name" value="Rab"/>
    <property type="match status" value="1"/>
</dbReference>
<dbReference type="NCBIfam" id="TIGR00231">
    <property type="entry name" value="small_GTP"/>
    <property type="match status" value="1"/>
</dbReference>
<dbReference type="InterPro" id="IPR005225">
    <property type="entry name" value="Small_GTP-bd"/>
</dbReference>
<dbReference type="SMART" id="SM00174">
    <property type="entry name" value="RHO"/>
    <property type="match status" value="1"/>
</dbReference>
<comment type="caution">
    <text evidence="5">The sequence shown here is derived from an EMBL/GenBank/DDBJ whole genome shotgun (WGS) entry which is preliminary data.</text>
</comment>
<accession>A0AAD5U1P8</accession>
<dbReference type="AlphaFoldDB" id="A0AAD5U1P8"/>
<sequence>MDVIKIVMLGDTGVGKTSLRNRYLHNKFSESHKSTIGCDFITKEVINNKGKAISLQIWDTAGQERFHSLGTSYYRGSDVLILVYSMTDPQSFKNLKSWIKLFFKNLKVTKIEEVLNFPIILIGNKIDLESEQIVLKKDAQKFSKEILKEIFLKEGEGGLVKMKNMKTLKKKSSLATILNFDLRNVKKKFSLNSFKAEHEDNELKNFNDTSQKISPCKKVVMTKYDGTLNFLEKWSYTDKIEENNNKFLKHTISNTSMSEVSSIYGTAVEGDNSLLSNSSTGTGGDEVNPSCRTPQKKNIYNQTPDSSTLGKSTLPKEVSFNSFLNIKDNNGQESLVEFPTFLEFPEIPFFEASAKSGRRIDDIFEYIANVVNVDSTSGTFSEAINDTIFLENSSEKQSKINTCYC</sequence>
<dbReference type="SMART" id="SM00175">
    <property type="entry name" value="RAB"/>
    <property type="match status" value="1"/>
</dbReference>
<keyword evidence="6" id="KW-1185">Reference proteome</keyword>
<keyword evidence="3" id="KW-0342">GTP-binding</keyword>
<dbReference type="SUPFAM" id="SSF52540">
    <property type="entry name" value="P-loop containing nucleoside triphosphate hydrolases"/>
    <property type="match status" value="1"/>
</dbReference>
<dbReference type="PROSITE" id="PS51420">
    <property type="entry name" value="RHO"/>
    <property type="match status" value="1"/>
</dbReference>
<evidence type="ECO:0000256" key="2">
    <source>
        <dbReference type="ARBA" id="ARBA00022741"/>
    </source>
</evidence>
<reference evidence="5" key="1">
    <citation type="submission" date="2020-05" db="EMBL/GenBank/DDBJ databases">
        <title>Phylogenomic resolution of chytrid fungi.</title>
        <authorList>
            <person name="Stajich J.E."/>
            <person name="Amses K."/>
            <person name="Simmons R."/>
            <person name="Seto K."/>
            <person name="Myers J."/>
            <person name="Bonds A."/>
            <person name="Quandt C.A."/>
            <person name="Barry K."/>
            <person name="Liu P."/>
            <person name="Grigoriev I."/>
            <person name="Longcore J.E."/>
            <person name="James T.Y."/>
        </authorList>
    </citation>
    <scope>NUCLEOTIDE SEQUENCE</scope>
    <source>
        <strain evidence="5">JEL0476</strain>
    </source>
</reference>
<dbReference type="Pfam" id="PF00071">
    <property type="entry name" value="Ras"/>
    <property type="match status" value="1"/>
</dbReference>
<dbReference type="GO" id="GO:0003924">
    <property type="term" value="F:GTPase activity"/>
    <property type="evidence" value="ECO:0007669"/>
    <property type="project" value="InterPro"/>
</dbReference>
<evidence type="ECO:0000313" key="5">
    <source>
        <dbReference type="EMBL" id="KAJ3218715.1"/>
    </source>
</evidence>
<dbReference type="Proteomes" id="UP001211065">
    <property type="component" value="Unassembled WGS sequence"/>
</dbReference>
<dbReference type="GO" id="GO:0005525">
    <property type="term" value="F:GTP binding"/>
    <property type="evidence" value="ECO:0007669"/>
    <property type="project" value="UniProtKB-KW"/>
</dbReference>
<dbReference type="PRINTS" id="PR00449">
    <property type="entry name" value="RASTRNSFRMNG"/>
</dbReference>
<name>A0AAD5U1P8_9FUNG</name>
<evidence type="ECO:0000256" key="1">
    <source>
        <dbReference type="ARBA" id="ARBA00006270"/>
    </source>
</evidence>
<dbReference type="InterPro" id="IPR027417">
    <property type="entry name" value="P-loop_NTPase"/>
</dbReference>
<dbReference type="EMBL" id="JADGJW010000367">
    <property type="protein sequence ID" value="KAJ3218715.1"/>
    <property type="molecule type" value="Genomic_DNA"/>
</dbReference>